<dbReference type="InterPro" id="IPR018060">
    <property type="entry name" value="HTH_AraC"/>
</dbReference>
<sequence>MKNNLHFYEHGNVEILYGKSNHCFPMHSHECFCIGAVLDGNVSFNINNHEKLLKKSDIFIIPSNTAVKFESDSTYEYITICFKNELKTKSCRLYFNDYYVSDKDSERFMSLCSNFKDNNDEDEFFNSILELVSDVVSHKYENENTCSNTVVADICRYIIDHADQKFDLDELSKTFFISKFHLIRIFKKEMGITPNQYHMQAKMRILKSEILKDKSETSLAMDLNLSDKSHMCKMFRKYMGISIQSYKKNYKNK</sequence>
<dbReference type="Gene3D" id="2.60.120.10">
    <property type="entry name" value="Jelly Rolls"/>
    <property type="match status" value="1"/>
</dbReference>
<dbReference type="InterPro" id="IPR003313">
    <property type="entry name" value="AraC-bd"/>
</dbReference>
<evidence type="ECO:0000256" key="3">
    <source>
        <dbReference type="ARBA" id="ARBA00023163"/>
    </source>
</evidence>
<dbReference type="PANTHER" id="PTHR43280:SF2">
    <property type="entry name" value="HTH-TYPE TRANSCRIPTIONAL REGULATOR EXSA"/>
    <property type="match status" value="1"/>
</dbReference>
<dbReference type="GO" id="GO:0043565">
    <property type="term" value="F:sequence-specific DNA binding"/>
    <property type="evidence" value="ECO:0007669"/>
    <property type="project" value="InterPro"/>
</dbReference>
<name>A0A7X2N0C2_9CLOT</name>
<comment type="caution">
    <text evidence="5">The sequence shown here is derived from an EMBL/GenBank/DDBJ whole genome shotgun (WGS) entry which is preliminary data.</text>
</comment>
<dbReference type="Pfam" id="PF02311">
    <property type="entry name" value="AraC_binding"/>
    <property type="match status" value="1"/>
</dbReference>
<proteinExistence type="predicted"/>
<evidence type="ECO:0000256" key="1">
    <source>
        <dbReference type="ARBA" id="ARBA00023015"/>
    </source>
</evidence>
<gene>
    <name evidence="5" type="ORF">FYJ33_13725</name>
</gene>
<dbReference type="SUPFAM" id="SSF51215">
    <property type="entry name" value="Regulatory protein AraC"/>
    <property type="match status" value="1"/>
</dbReference>
<dbReference type="PANTHER" id="PTHR43280">
    <property type="entry name" value="ARAC-FAMILY TRANSCRIPTIONAL REGULATOR"/>
    <property type="match status" value="1"/>
</dbReference>
<dbReference type="SMART" id="SM00342">
    <property type="entry name" value="HTH_ARAC"/>
    <property type="match status" value="1"/>
</dbReference>
<dbReference type="Gene3D" id="1.10.10.60">
    <property type="entry name" value="Homeodomain-like"/>
    <property type="match status" value="2"/>
</dbReference>
<dbReference type="InterPro" id="IPR009057">
    <property type="entry name" value="Homeodomain-like_sf"/>
</dbReference>
<dbReference type="PROSITE" id="PS01124">
    <property type="entry name" value="HTH_ARAC_FAMILY_2"/>
    <property type="match status" value="1"/>
</dbReference>
<feature type="domain" description="HTH araC/xylS-type" evidence="4">
    <location>
        <begin position="152"/>
        <end position="249"/>
    </location>
</feature>
<keyword evidence="2" id="KW-0238">DNA-binding</keyword>
<dbReference type="InterPro" id="IPR037923">
    <property type="entry name" value="HTH-like"/>
</dbReference>
<evidence type="ECO:0000256" key="2">
    <source>
        <dbReference type="ARBA" id="ARBA00023125"/>
    </source>
</evidence>
<reference evidence="5 6" key="1">
    <citation type="submission" date="2019-08" db="EMBL/GenBank/DDBJ databases">
        <title>In-depth cultivation of the pig gut microbiome towards novel bacterial diversity and tailored functional studies.</title>
        <authorList>
            <person name="Wylensek D."/>
            <person name="Hitch T.C.A."/>
            <person name="Clavel T."/>
        </authorList>
    </citation>
    <scope>NUCLEOTIDE SEQUENCE [LARGE SCALE GENOMIC DNA]</scope>
    <source>
        <strain evidence="5 6">WCA-383-APC-5B</strain>
    </source>
</reference>
<dbReference type="EMBL" id="VULX01000030">
    <property type="protein sequence ID" value="MSR92421.1"/>
    <property type="molecule type" value="Genomic_DNA"/>
</dbReference>
<dbReference type="RefSeq" id="WP_277643075.1">
    <property type="nucleotide sequence ID" value="NZ_JAQXTV010000038.1"/>
</dbReference>
<dbReference type="AlphaFoldDB" id="A0A7X2N0C2"/>
<organism evidence="5 6">
    <name type="scientific">Inconstantimicrobium porci</name>
    <dbReference type="NCBI Taxonomy" id="2652291"/>
    <lineage>
        <taxon>Bacteria</taxon>
        <taxon>Bacillati</taxon>
        <taxon>Bacillota</taxon>
        <taxon>Clostridia</taxon>
        <taxon>Eubacteriales</taxon>
        <taxon>Clostridiaceae</taxon>
        <taxon>Inconstantimicrobium</taxon>
    </lineage>
</organism>
<dbReference type="InterPro" id="IPR014710">
    <property type="entry name" value="RmlC-like_jellyroll"/>
</dbReference>
<evidence type="ECO:0000313" key="6">
    <source>
        <dbReference type="Proteomes" id="UP000460287"/>
    </source>
</evidence>
<dbReference type="Pfam" id="PF12833">
    <property type="entry name" value="HTH_18"/>
    <property type="match status" value="1"/>
</dbReference>
<protein>
    <submittedName>
        <fullName evidence="5">AraC family transcriptional regulator</fullName>
    </submittedName>
</protein>
<keyword evidence="3" id="KW-0804">Transcription</keyword>
<keyword evidence="6" id="KW-1185">Reference proteome</keyword>
<evidence type="ECO:0000259" key="4">
    <source>
        <dbReference type="PROSITE" id="PS01124"/>
    </source>
</evidence>
<dbReference type="Proteomes" id="UP000460287">
    <property type="component" value="Unassembled WGS sequence"/>
</dbReference>
<keyword evidence="1" id="KW-0805">Transcription regulation</keyword>
<accession>A0A7X2N0C2</accession>
<dbReference type="GO" id="GO:0003700">
    <property type="term" value="F:DNA-binding transcription factor activity"/>
    <property type="evidence" value="ECO:0007669"/>
    <property type="project" value="InterPro"/>
</dbReference>
<evidence type="ECO:0000313" key="5">
    <source>
        <dbReference type="EMBL" id="MSR92421.1"/>
    </source>
</evidence>
<dbReference type="SUPFAM" id="SSF46689">
    <property type="entry name" value="Homeodomain-like"/>
    <property type="match status" value="1"/>
</dbReference>